<feature type="transmembrane region" description="Helical" evidence="1">
    <location>
        <begin position="100"/>
        <end position="123"/>
    </location>
</feature>
<keyword evidence="1" id="KW-0472">Membrane</keyword>
<proteinExistence type="predicted"/>
<gene>
    <name evidence="2" type="ORF">UFOPK4057_00303</name>
</gene>
<feature type="transmembrane region" description="Helical" evidence="1">
    <location>
        <begin position="408"/>
        <end position="429"/>
    </location>
</feature>
<reference evidence="2" key="1">
    <citation type="submission" date="2020-05" db="EMBL/GenBank/DDBJ databases">
        <authorList>
            <person name="Chiriac C."/>
            <person name="Salcher M."/>
            <person name="Ghai R."/>
            <person name="Kavagutti S V."/>
        </authorList>
    </citation>
    <scope>NUCLEOTIDE SEQUENCE</scope>
</reference>
<evidence type="ECO:0000313" key="2">
    <source>
        <dbReference type="EMBL" id="CAB5000980.1"/>
    </source>
</evidence>
<keyword evidence="1" id="KW-0812">Transmembrane</keyword>
<evidence type="ECO:0000256" key="1">
    <source>
        <dbReference type="SAM" id="Phobius"/>
    </source>
</evidence>
<organism evidence="2">
    <name type="scientific">freshwater metagenome</name>
    <dbReference type="NCBI Taxonomy" id="449393"/>
    <lineage>
        <taxon>unclassified sequences</taxon>
        <taxon>metagenomes</taxon>
        <taxon>ecological metagenomes</taxon>
    </lineage>
</organism>
<feature type="transmembrane region" description="Helical" evidence="1">
    <location>
        <begin position="74"/>
        <end position="94"/>
    </location>
</feature>
<keyword evidence="1" id="KW-1133">Transmembrane helix</keyword>
<feature type="transmembrane region" description="Helical" evidence="1">
    <location>
        <begin position="39"/>
        <end position="62"/>
    </location>
</feature>
<name>A0A6J7P5S8_9ZZZZ</name>
<dbReference type="AlphaFoldDB" id="A0A6J7P5S8"/>
<dbReference type="EMBL" id="CAFBPC010000048">
    <property type="protein sequence ID" value="CAB5000980.1"/>
    <property type="molecule type" value="Genomic_DNA"/>
</dbReference>
<sequence length="459" mass="48363">MNIPWSATYLRSGWWEALTGAPVESGRNLGLFGLAQFDVGSFALSSVTILLYVVVLGSIFLVTGPRAVWALRGAALVAVGLLLALLDDALLLPAHLPEPAILLVIVAFGIAVCAGAMGASFVLDLRKARFGWRQPLSALVAIAFLVAMVPAGINTLGGSWNQPSLSLPQLLAQLPSAEADGGYRTLFIGDSRVLPGSPLNFGWGIAYSVVNGPDPSAEESWETPPTRLRDNAVDAMYGIVRGQTSRAGRLLAPLSVRFIVVPIIDGGQSTRSHTIAAPRGLVESLSRQLDLRRRYASSDVVIFENTTWVPVRSQLTAAGAQSSTLAGASSMIATDIAGATALPSALRPESAIQADVVAGTVHLSVPFTSRWEVLLDGVDVPARPAFGLTNAYDISAPGKLEMSFSASLLHTCVVLLQFVAWCIVAFIAVSRRRKKKPSEVSAQLGAEGAVIHLNDGAVQ</sequence>
<accession>A0A6J7P5S8</accession>
<protein>
    <submittedName>
        <fullName evidence="2">Unannotated protein</fullName>
    </submittedName>
</protein>
<feature type="transmembrane region" description="Helical" evidence="1">
    <location>
        <begin position="135"/>
        <end position="153"/>
    </location>
</feature>